<feature type="compositionally biased region" description="Low complexity" evidence="5">
    <location>
        <begin position="1"/>
        <end position="16"/>
    </location>
</feature>
<accession>A0A0V1IWU2</accession>
<dbReference type="PANTHER" id="PTHR11669:SF20">
    <property type="entry name" value="REPLICATION FACTOR C SUBUNIT 4"/>
    <property type="match status" value="1"/>
</dbReference>
<gene>
    <name evidence="7" type="primary">Rfc4</name>
    <name evidence="7" type="ORF">T4C_13789</name>
</gene>
<dbReference type="SMART" id="SM00382">
    <property type="entry name" value="AAA"/>
    <property type="match status" value="1"/>
</dbReference>
<dbReference type="AlphaFoldDB" id="A0A0V1IWU2"/>
<proteinExistence type="inferred from homology"/>
<dbReference type="GO" id="GO:0005663">
    <property type="term" value="C:DNA replication factor C complex"/>
    <property type="evidence" value="ECO:0007669"/>
    <property type="project" value="TreeGrafter"/>
</dbReference>
<dbReference type="SUPFAM" id="SSF52540">
    <property type="entry name" value="P-loop containing nucleoside triphosphate hydrolases"/>
    <property type="match status" value="1"/>
</dbReference>
<evidence type="ECO:0000313" key="8">
    <source>
        <dbReference type="Proteomes" id="UP000054826"/>
    </source>
</evidence>
<dbReference type="InterPro" id="IPR003593">
    <property type="entry name" value="AAA+_ATPase"/>
</dbReference>
<comment type="similarity">
    <text evidence="1">Belongs to the activator 1 small subunits family.</text>
</comment>
<dbReference type="Proteomes" id="UP000054826">
    <property type="component" value="Unassembled WGS sequence"/>
</dbReference>
<dbReference type="CDD" id="cd18140">
    <property type="entry name" value="HLD_clamp_RFC"/>
    <property type="match status" value="1"/>
</dbReference>
<reference evidence="7 8" key="1">
    <citation type="submission" date="2015-01" db="EMBL/GenBank/DDBJ databases">
        <title>Evolution of Trichinella species and genotypes.</title>
        <authorList>
            <person name="Korhonen P.K."/>
            <person name="Edoardo P."/>
            <person name="Giuseppe L.R."/>
            <person name="Gasser R.B."/>
        </authorList>
    </citation>
    <scope>NUCLEOTIDE SEQUENCE [LARGE SCALE GENOMIC DNA]</scope>
    <source>
        <strain evidence="7">ISS176</strain>
    </source>
</reference>
<comment type="caution">
    <text evidence="7">The sequence shown here is derived from an EMBL/GenBank/DDBJ whole genome shotgun (WGS) entry which is preliminary data.</text>
</comment>
<dbReference type="GO" id="GO:0003677">
    <property type="term" value="F:DNA binding"/>
    <property type="evidence" value="ECO:0007669"/>
    <property type="project" value="InterPro"/>
</dbReference>
<evidence type="ECO:0000256" key="3">
    <source>
        <dbReference type="ARBA" id="ARBA00022741"/>
    </source>
</evidence>
<feature type="region of interest" description="Disordered" evidence="5">
    <location>
        <begin position="1"/>
        <end position="25"/>
    </location>
</feature>
<dbReference type="InterPro" id="IPR047854">
    <property type="entry name" value="RFC_lid"/>
</dbReference>
<dbReference type="EMBL" id="JYDV01000169">
    <property type="protein sequence ID" value="KRZ27216.1"/>
    <property type="molecule type" value="Genomic_DNA"/>
</dbReference>
<dbReference type="InterPro" id="IPR008921">
    <property type="entry name" value="DNA_pol3_clamp-load_cplx_C"/>
</dbReference>
<dbReference type="Gene3D" id="1.10.8.60">
    <property type="match status" value="1"/>
</dbReference>
<evidence type="ECO:0000256" key="1">
    <source>
        <dbReference type="ARBA" id="ARBA00005378"/>
    </source>
</evidence>
<keyword evidence="4" id="KW-0067">ATP-binding</keyword>
<keyword evidence="3" id="KW-0547">Nucleotide-binding</keyword>
<dbReference type="InterPro" id="IPR013748">
    <property type="entry name" value="Rep_factorC_C"/>
</dbReference>
<dbReference type="GO" id="GO:0006261">
    <property type="term" value="P:DNA-templated DNA replication"/>
    <property type="evidence" value="ECO:0007669"/>
    <property type="project" value="TreeGrafter"/>
</dbReference>
<dbReference type="InterPro" id="IPR050238">
    <property type="entry name" value="DNA_Rep/Repair_Clamp_Loader"/>
</dbReference>
<dbReference type="Pfam" id="PF08542">
    <property type="entry name" value="Rep_fac_C"/>
    <property type="match status" value="1"/>
</dbReference>
<evidence type="ECO:0000256" key="2">
    <source>
        <dbReference type="ARBA" id="ARBA00022705"/>
    </source>
</evidence>
<dbReference type="GO" id="GO:0006281">
    <property type="term" value="P:DNA repair"/>
    <property type="evidence" value="ECO:0007669"/>
    <property type="project" value="TreeGrafter"/>
</dbReference>
<evidence type="ECO:0000259" key="6">
    <source>
        <dbReference type="SMART" id="SM00382"/>
    </source>
</evidence>
<dbReference type="CDD" id="cd00009">
    <property type="entry name" value="AAA"/>
    <property type="match status" value="1"/>
</dbReference>
<feature type="domain" description="AAA+ ATPase" evidence="6">
    <location>
        <begin position="96"/>
        <end position="238"/>
    </location>
</feature>
<dbReference type="Gene3D" id="1.20.272.10">
    <property type="match status" value="1"/>
</dbReference>
<dbReference type="Pfam" id="PF21960">
    <property type="entry name" value="RCF1-5-like_lid"/>
    <property type="match status" value="1"/>
</dbReference>
<dbReference type="InterPro" id="IPR003959">
    <property type="entry name" value="ATPase_AAA_core"/>
</dbReference>
<dbReference type="GO" id="GO:0005524">
    <property type="term" value="F:ATP binding"/>
    <property type="evidence" value="ECO:0007669"/>
    <property type="project" value="UniProtKB-KW"/>
</dbReference>
<dbReference type="Pfam" id="PF00004">
    <property type="entry name" value="AAA"/>
    <property type="match status" value="1"/>
</dbReference>
<dbReference type="GO" id="GO:0016887">
    <property type="term" value="F:ATP hydrolysis activity"/>
    <property type="evidence" value="ECO:0007669"/>
    <property type="project" value="InterPro"/>
</dbReference>
<organism evidence="7 8">
    <name type="scientific">Trichinella pseudospiralis</name>
    <name type="common">Parasitic roundworm</name>
    <dbReference type="NCBI Taxonomy" id="6337"/>
    <lineage>
        <taxon>Eukaryota</taxon>
        <taxon>Metazoa</taxon>
        <taxon>Ecdysozoa</taxon>
        <taxon>Nematoda</taxon>
        <taxon>Enoplea</taxon>
        <taxon>Dorylaimia</taxon>
        <taxon>Trichinellida</taxon>
        <taxon>Trichinellidae</taxon>
        <taxon>Trichinella</taxon>
    </lineage>
</organism>
<dbReference type="InterPro" id="IPR027417">
    <property type="entry name" value="P-loop_NTPase"/>
</dbReference>
<dbReference type="PANTHER" id="PTHR11669">
    <property type="entry name" value="REPLICATION FACTOR C / DNA POLYMERASE III GAMMA-TAU SUBUNIT"/>
    <property type="match status" value="1"/>
</dbReference>
<evidence type="ECO:0000256" key="5">
    <source>
        <dbReference type="SAM" id="MobiDB-lite"/>
    </source>
</evidence>
<dbReference type="SUPFAM" id="SSF48019">
    <property type="entry name" value="post-AAA+ oligomerization domain-like"/>
    <property type="match status" value="1"/>
</dbReference>
<evidence type="ECO:0000313" key="7">
    <source>
        <dbReference type="EMBL" id="KRZ27216.1"/>
    </source>
</evidence>
<protein>
    <submittedName>
        <fullName evidence="7">Replication factor C subunit 4</fullName>
    </submittedName>
</protein>
<dbReference type="Gene3D" id="3.40.50.300">
    <property type="entry name" value="P-loop containing nucleotide triphosphate hydrolases"/>
    <property type="match status" value="1"/>
</dbReference>
<sequence>MESYLKNYKNSSSNSKLNKEQKLAEGNARQTCTPWVEKYRPKIVDDIAYQDEVVAVLKKSLTSNDKLRICLMILHFLEHLIHFTNIDMMIYFIDDTIPNLLFYGPPGTGKTSAILALCRQIFGSEIYRDRVLELNASDERGIDVIRDKVKIFSQFAASEITESGKKCPPLKMVILDEADSMTKQAQAALRRTMERESKTTRFCLICNYISCIIEPITSRCAKFRFKPLTLEIQIERLRKICENESVNIDDRALSSLIGFCDGDLRRAINTLQSAASFKDNKEIVQSDIEEICQIVPEELVEQFIAICRKGSHENMEKLVLQLQREAYSAYQFIIQLHDKLIDDLMVSDLARAKLLSKLAVCENRILAGADETLQLMDLGTAGILYINI</sequence>
<dbReference type="GO" id="GO:0005634">
    <property type="term" value="C:nucleus"/>
    <property type="evidence" value="ECO:0007669"/>
    <property type="project" value="TreeGrafter"/>
</dbReference>
<evidence type="ECO:0000256" key="4">
    <source>
        <dbReference type="ARBA" id="ARBA00022840"/>
    </source>
</evidence>
<dbReference type="GO" id="GO:0003689">
    <property type="term" value="F:DNA clamp loader activity"/>
    <property type="evidence" value="ECO:0007669"/>
    <property type="project" value="TreeGrafter"/>
</dbReference>
<keyword evidence="2" id="KW-0235">DNA replication</keyword>
<name>A0A0V1IWU2_TRIPS</name>